<dbReference type="Pfam" id="PF14347">
    <property type="entry name" value="DUF4399"/>
    <property type="match status" value="1"/>
</dbReference>
<gene>
    <name evidence="3" type="ORF">H2509_15740</name>
</gene>
<dbReference type="RefSeq" id="WP_182166999.1">
    <property type="nucleotide sequence ID" value="NZ_JACFXV010000063.1"/>
</dbReference>
<dbReference type="Proteomes" id="UP000541109">
    <property type="component" value="Unassembled WGS sequence"/>
</dbReference>
<evidence type="ECO:0000313" key="4">
    <source>
        <dbReference type="Proteomes" id="UP000541109"/>
    </source>
</evidence>
<feature type="signal peptide" evidence="1">
    <location>
        <begin position="1"/>
        <end position="24"/>
    </location>
</feature>
<name>A0A839AFZ7_9HYPH</name>
<feature type="domain" description="DUF4399" evidence="2">
    <location>
        <begin position="52"/>
        <end position="144"/>
    </location>
</feature>
<dbReference type="EMBL" id="JACFXV010000063">
    <property type="protein sequence ID" value="MBA5778581.1"/>
    <property type="molecule type" value="Genomic_DNA"/>
</dbReference>
<organism evidence="3 4">
    <name type="scientific">Stappia albiluteola</name>
    <dbReference type="NCBI Taxonomy" id="2758565"/>
    <lineage>
        <taxon>Bacteria</taxon>
        <taxon>Pseudomonadati</taxon>
        <taxon>Pseudomonadota</taxon>
        <taxon>Alphaproteobacteria</taxon>
        <taxon>Hyphomicrobiales</taxon>
        <taxon>Stappiaceae</taxon>
        <taxon>Stappia</taxon>
    </lineage>
</organism>
<protein>
    <submittedName>
        <fullName evidence="3">DUF4399 domain-containing protein</fullName>
    </submittedName>
</protein>
<evidence type="ECO:0000313" key="3">
    <source>
        <dbReference type="EMBL" id="MBA5778581.1"/>
    </source>
</evidence>
<keyword evidence="4" id="KW-1185">Reference proteome</keyword>
<keyword evidence="1" id="KW-0732">Signal</keyword>
<comment type="caution">
    <text evidence="3">The sequence shown here is derived from an EMBL/GenBank/DDBJ whole genome shotgun (WGS) entry which is preliminary data.</text>
</comment>
<dbReference type="AlphaFoldDB" id="A0A839AFZ7"/>
<proteinExistence type="predicted"/>
<reference evidence="3 4" key="1">
    <citation type="submission" date="2020-07" db="EMBL/GenBank/DDBJ databases">
        <title>Stappia sp., F7233, whole genome shotgun sequencing project.</title>
        <authorList>
            <person name="Jiang S."/>
            <person name="Liu Z.W."/>
            <person name="Du Z.J."/>
        </authorList>
    </citation>
    <scope>NUCLEOTIDE SEQUENCE [LARGE SCALE GENOMIC DNA]</scope>
    <source>
        <strain evidence="3 4">F7233</strain>
    </source>
</reference>
<evidence type="ECO:0000259" key="2">
    <source>
        <dbReference type="Pfam" id="PF14347"/>
    </source>
</evidence>
<dbReference type="InterPro" id="IPR025512">
    <property type="entry name" value="DUF4399"/>
</dbReference>
<evidence type="ECO:0000256" key="1">
    <source>
        <dbReference type="SAM" id="SignalP"/>
    </source>
</evidence>
<sequence length="144" mass="15228">MKLIAMAAIVSATLAVAGSSLSFAGETPAPEGARVYFIDLKDGDTVKSPLTIRFGLEGMGVAPAGVDKDHTGHHHLLVDTVLEGEALNEPLPADEHHHHFGGGQTEVTVELSPGTHTLQLIIGDHNHIPHDPPIMSERITVTVE</sequence>
<accession>A0A839AFZ7</accession>
<feature type="chain" id="PRO_5032422218" evidence="1">
    <location>
        <begin position="25"/>
        <end position="144"/>
    </location>
</feature>